<dbReference type="EMBL" id="JAUTXU010000064">
    <property type="protein sequence ID" value="KAK3713212.1"/>
    <property type="molecule type" value="Genomic_DNA"/>
</dbReference>
<accession>A0ACC3NBL0</accession>
<protein>
    <submittedName>
        <fullName evidence="1">Uncharacterized protein</fullName>
    </submittedName>
</protein>
<organism evidence="1 2">
    <name type="scientific">Vermiconidia calcicola</name>
    <dbReference type="NCBI Taxonomy" id="1690605"/>
    <lineage>
        <taxon>Eukaryota</taxon>
        <taxon>Fungi</taxon>
        <taxon>Dikarya</taxon>
        <taxon>Ascomycota</taxon>
        <taxon>Pezizomycotina</taxon>
        <taxon>Dothideomycetes</taxon>
        <taxon>Dothideomycetidae</taxon>
        <taxon>Mycosphaerellales</taxon>
        <taxon>Extremaceae</taxon>
        <taxon>Vermiconidia</taxon>
    </lineage>
</organism>
<name>A0ACC3NBL0_9PEZI</name>
<evidence type="ECO:0000313" key="2">
    <source>
        <dbReference type="Proteomes" id="UP001281147"/>
    </source>
</evidence>
<keyword evidence="2" id="KW-1185">Reference proteome</keyword>
<sequence>MNLDSAQLELVRVENRLAAQKQVYVRIMASADAAGVSMERRKTHPSYQQLTTTIAQLFQQRNFLGDMRARCLITIQEGMNFYTRYAEQGVLHAGRRDFTDHVNRLRGNPMVTAQAIDASNYNPGGPRSIPTTDQMQTPYFPQVPVVDDTLLLAQMSYGVVQTTGNIHAAVEATSERPAAVGNLTQPTTHLAGKRGRQAKRMIDDESGVEQQNKRGGTSMSPKKARAQKDTSSVRRSTRVRNKKISYAESEGSSIHSREQSPAKSDISVFSPPKSDQSGSPAKSDRMHRRALKDTRDEVDQLNNNRMGRGGSSLGNMIDDWKKRSSRFGGEGRLGHGALSDGNRTTSNTLEQQRVDYNDTIPPPSRQGSSTIMPQGPSLGPPLFGRVGPDFWPAQQSSQHGVQVRPPTRRGPPGLNPFGSNMGPPPSVPNSLTPTVSSTQIHPAARNAQANYLLNSAQTASPVPTPQNLFGHYAGRSMSGGTLNRPVHFQNHAPNLQPAQAPPNRQWLINTPAFLMQAGCNPVSQTPQVTADSLNRSELRSDSALGMTPNETFTFPSHLPVATSYEGRRRSFGPATELTPPAAGDYNKTITEPKKRALPASSPGASRNKHMRLSLPGEDTTPNIYDQPLPFDQTVAVSSPSKMPSQPIGGEHIEGDPQSPSSSYNAAATPAPILTPTARMYEPSRQAEGTEERYDEEAVDSDELPGEAQYTADGVAMPSSEIDWGDLLQDDWIE</sequence>
<reference evidence="1" key="1">
    <citation type="submission" date="2023-07" db="EMBL/GenBank/DDBJ databases">
        <title>Black Yeasts Isolated from many extreme environments.</title>
        <authorList>
            <person name="Coleine C."/>
            <person name="Stajich J.E."/>
            <person name="Selbmann L."/>
        </authorList>
    </citation>
    <scope>NUCLEOTIDE SEQUENCE</scope>
    <source>
        <strain evidence="1">CCFEE 5714</strain>
    </source>
</reference>
<gene>
    <name evidence="1" type="ORF">LTR37_008645</name>
</gene>
<evidence type="ECO:0000313" key="1">
    <source>
        <dbReference type="EMBL" id="KAK3713212.1"/>
    </source>
</evidence>
<dbReference type="Proteomes" id="UP001281147">
    <property type="component" value="Unassembled WGS sequence"/>
</dbReference>
<comment type="caution">
    <text evidence="1">The sequence shown here is derived from an EMBL/GenBank/DDBJ whole genome shotgun (WGS) entry which is preliminary data.</text>
</comment>
<proteinExistence type="predicted"/>